<gene>
    <name evidence="2" type="ORF">AAAT87_06360</name>
</gene>
<proteinExistence type="predicted"/>
<evidence type="ECO:0000313" key="2">
    <source>
        <dbReference type="EMBL" id="MEQ2507906.1"/>
    </source>
</evidence>
<accession>A0ABV1FXM9</accession>
<name>A0ABV1FXM9_9BACT</name>
<dbReference type="Proteomes" id="UP001465717">
    <property type="component" value="Unassembled WGS sequence"/>
</dbReference>
<feature type="region of interest" description="Disordered" evidence="1">
    <location>
        <begin position="64"/>
        <end position="91"/>
    </location>
</feature>
<comment type="caution">
    <text evidence="2">The sequence shown here is derived from an EMBL/GenBank/DDBJ whole genome shotgun (WGS) entry which is preliminary data.</text>
</comment>
<sequence>MGLLDFLFGKQKHHAAPDLKAQSQRYDQGYHDGYRDAYEEGTCEDWECTCENLDFNPCDSSFDGYPDEDTFQEDDYDNYEDDSDSCPEVWY</sequence>
<feature type="compositionally biased region" description="Acidic residues" evidence="1">
    <location>
        <begin position="65"/>
        <end position="85"/>
    </location>
</feature>
<reference evidence="2 3" key="1">
    <citation type="submission" date="2024-04" db="EMBL/GenBank/DDBJ databases">
        <title>Human intestinal bacterial collection.</title>
        <authorList>
            <person name="Pauvert C."/>
            <person name="Hitch T.C.A."/>
            <person name="Clavel T."/>
        </authorList>
    </citation>
    <scope>NUCLEOTIDE SEQUENCE [LARGE SCALE GENOMIC DNA]</scope>
    <source>
        <strain evidence="2 3">CLA-AA-H174</strain>
    </source>
</reference>
<organism evidence="2 3">
    <name type="scientific">Segatella sinensis</name>
    <dbReference type="NCBI Taxonomy" id="3085167"/>
    <lineage>
        <taxon>Bacteria</taxon>
        <taxon>Pseudomonadati</taxon>
        <taxon>Bacteroidota</taxon>
        <taxon>Bacteroidia</taxon>
        <taxon>Bacteroidales</taxon>
        <taxon>Prevotellaceae</taxon>
        <taxon>Segatella</taxon>
    </lineage>
</organism>
<keyword evidence="3" id="KW-1185">Reference proteome</keyword>
<evidence type="ECO:0000313" key="3">
    <source>
        <dbReference type="Proteomes" id="UP001465717"/>
    </source>
</evidence>
<protein>
    <submittedName>
        <fullName evidence="2">Uncharacterized protein</fullName>
    </submittedName>
</protein>
<dbReference type="RefSeq" id="WP_349225961.1">
    <property type="nucleotide sequence ID" value="NZ_JBBNFG020000019.1"/>
</dbReference>
<evidence type="ECO:0000256" key="1">
    <source>
        <dbReference type="SAM" id="MobiDB-lite"/>
    </source>
</evidence>
<dbReference type="EMBL" id="JBBNGE010000016">
    <property type="protein sequence ID" value="MEQ2507906.1"/>
    <property type="molecule type" value="Genomic_DNA"/>
</dbReference>